<gene>
    <name evidence="3" type="ORF">WPS_31260</name>
</gene>
<evidence type="ECO:0000313" key="3">
    <source>
        <dbReference type="EMBL" id="BDE07850.1"/>
    </source>
</evidence>
<sequence length="233" mass="24897">MTTWRGAAFLAGTAAFALAGCGGSHRDEHEETAGPAHRTTVNPSTFPLYRGSEVYDVVRVDLRPMAATIKKNDPSSETGESYDGHEVVAVSAAPLSRLNAWVRELASAPPQRLHVSRRADASAEGSRDVLRSTGATVTTFRSANESRVVMLIVLDPKTVRAKIGPALDAIETYRSVPGVMRGAIDEATKKQLGYSVSEMLDPGSPVGVLVNSVKALQSQDKRAIVVIDETKAR</sequence>
<feature type="signal peptide" evidence="2">
    <location>
        <begin position="1"/>
        <end position="19"/>
    </location>
</feature>
<evidence type="ECO:0000256" key="1">
    <source>
        <dbReference type="SAM" id="MobiDB-lite"/>
    </source>
</evidence>
<dbReference type="PROSITE" id="PS51257">
    <property type="entry name" value="PROKAR_LIPOPROTEIN"/>
    <property type="match status" value="1"/>
</dbReference>
<evidence type="ECO:0008006" key="5">
    <source>
        <dbReference type="Google" id="ProtNLM"/>
    </source>
</evidence>
<organism evidence="3 4">
    <name type="scientific">Vulcanimicrobium alpinum</name>
    <dbReference type="NCBI Taxonomy" id="3016050"/>
    <lineage>
        <taxon>Bacteria</taxon>
        <taxon>Bacillati</taxon>
        <taxon>Vulcanimicrobiota</taxon>
        <taxon>Vulcanimicrobiia</taxon>
        <taxon>Vulcanimicrobiales</taxon>
        <taxon>Vulcanimicrobiaceae</taxon>
        <taxon>Vulcanimicrobium</taxon>
    </lineage>
</organism>
<feature type="chain" id="PRO_5043016179" description="Lipoprotein" evidence="2">
    <location>
        <begin position="20"/>
        <end position="233"/>
    </location>
</feature>
<protein>
    <recommendedName>
        <fullName evidence="5">Lipoprotein</fullName>
    </recommendedName>
</protein>
<dbReference type="AlphaFoldDB" id="A0AAN1XYR6"/>
<accession>A0AAN1XYR6</accession>
<evidence type="ECO:0000256" key="2">
    <source>
        <dbReference type="SAM" id="SignalP"/>
    </source>
</evidence>
<name>A0AAN1XYR6_UNVUL</name>
<dbReference type="RefSeq" id="WP_317995413.1">
    <property type="nucleotide sequence ID" value="NZ_AP025523.1"/>
</dbReference>
<dbReference type="EMBL" id="AP025523">
    <property type="protein sequence ID" value="BDE07850.1"/>
    <property type="molecule type" value="Genomic_DNA"/>
</dbReference>
<dbReference type="KEGG" id="vab:WPS_31260"/>
<feature type="region of interest" description="Disordered" evidence="1">
    <location>
        <begin position="23"/>
        <end position="44"/>
    </location>
</feature>
<keyword evidence="4" id="KW-1185">Reference proteome</keyword>
<proteinExistence type="predicted"/>
<keyword evidence="2" id="KW-0732">Signal</keyword>
<reference evidence="3 4" key="1">
    <citation type="journal article" date="2022" name="ISME Commun">
        <title>Vulcanimicrobium alpinus gen. nov. sp. nov., the first cultivated representative of the candidate phylum 'Eremiobacterota', is a metabolically versatile aerobic anoxygenic phototroph.</title>
        <authorList>
            <person name="Yabe S."/>
            <person name="Muto K."/>
            <person name="Abe K."/>
            <person name="Yokota A."/>
            <person name="Staudigel H."/>
            <person name="Tebo B.M."/>
        </authorList>
    </citation>
    <scope>NUCLEOTIDE SEQUENCE [LARGE SCALE GENOMIC DNA]</scope>
    <source>
        <strain evidence="3 4">WC8-2</strain>
    </source>
</reference>
<dbReference type="Proteomes" id="UP001317532">
    <property type="component" value="Chromosome"/>
</dbReference>
<evidence type="ECO:0000313" key="4">
    <source>
        <dbReference type="Proteomes" id="UP001317532"/>
    </source>
</evidence>